<evidence type="ECO:0000313" key="1">
    <source>
        <dbReference type="EMBL" id="EEN82053.1"/>
    </source>
</evidence>
<name>C3JCM9_POREA</name>
<comment type="caution">
    <text evidence="1">The sequence shown here is derived from an EMBL/GenBank/DDBJ whole genome shotgun (WGS) entry which is preliminary data.</text>
</comment>
<proteinExistence type="predicted"/>
<keyword evidence="2" id="KW-1185">Reference proteome</keyword>
<dbReference type="Proteomes" id="UP000004295">
    <property type="component" value="Unassembled WGS sequence"/>
</dbReference>
<dbReference type="EMBL" id="ACNN01000035">
    <property type="protein sequence ID" value="EEN82053.1"/>
    <property type="molecule type" value="Genomic_DNA"/>
</dbReference>
<protein>
    <submittedName>
        <fullName evidence="1">Uncharacterized protein</fullName>
    </submittedName>
</protein>
<evidence type="ECO:0000313" key="2">
    <source>
        <dbReference type="Proteomes" id="UP000004295"/>
    </source>
</evidence>
<dbReference type="AlphaFoldDB" id="C3JCM9"/>
<accession>C3JCM9</accession>
<sequence length="56" mass="6527">MKVHHLFMKAIKEKIVFSNIKTSAKLLLGENTTLDYQQVIFTAFFFLWTFAEVSIS</sequence>
<gene>
    <name evidence="1" type="ORF">POREN0001_1893</name>
</gene>
<organism evidence="1 2">
    <name type="scientific">Porphyromonas endodontalis (strain ATCC 35406 / DSM 24491 / JCM 8526 / CCUG 16442 / BCRC 14492 / NCTC 13058 / HG 370)</name>
    <name type="common">Bacteroides endodontalis</name>
    <dbReference type="NCBI Taxonomy" id="553175"/>
    <lineage>
        <taxon>Bacteria</taxon>
        <taxon>Pseudomonadati</taxon>
        <taxon>Bacteroidota</taxon>
        <taxon>Bacteroidia</taxon>
        <taxon>Bacteroidales</taxon>
        <taxon>Porphyromonadaceae</taxon>
        <taxon>Porphyromonas</taxon>
    </lineage>
</organism>
<reference evidence="1 2" key="1">
    <citation type="submission" date="2009-04" db="EMBL/GenBank/DDBJ databases">
        <authorList>
            <person name="Sebastian Y."/>
            <person name="Madupu R."/>
            <person name="Durkin A.S."/>
            <person name="Torralba M."/>
            <person name="Methe B."/>
            <person name="Sutton G.G."/>
            <person name="Strausberg R.L."/>
            <person name="Nelson K.E."/>
        </authorList>
    </citation>
    <scope>NUCLEOTIDE SEQUENCE [LARGE SCALE GENOMIC DNA]</scope>
    <source>
        <strain evidence="2">ATCC 35406 / BCRC 14492 / JCM 8526 / NCTC 13058 / HG 370</strain>
    </source>
</reference>